<evidence type="ECO:0000313" key="4">
    <source>
        <dbReference type="Proteomes" id="UP000233837"/>
    </source>
</evidence>
<sequence>MMNPLAELLIYVHMACDNTFSLEVKAGYTISDVKVIVESLRGIPASQIKFFHDKVELQDCFTLSFYKIKHQSVLHLQAPIQIFVKIVTGKTITITTEASDTIAIIMTKIACKTGFICKNLKLMYAGKVLQDQNTLSFYGIKRESTMYLC</sequence>
<dbReference type="AlphaFoldDB" id="A0A2I0V914"/>
<protein>
    <submittedName>
        <fullName evidence="3">Polyubiquitin</fullName>
    </submittedName>
</protein>
<feature type="domain" description="Ubiquitin-like" evidence="2">
    <location>
        <begin position="80"/>
        <end position="149"/>
    </location>
</feature>
<dbReference type="InterPro" id="IPR050158">
    <property type="entry name" value="Ubiquitin_ubiquitin-like"/>
</dbReference>
<evidence type="ECO:0000313" key="3">
    <source>
        <dbReference type="EMBL" id="PKU59905.1"/>
    </source>
</evidence>
<dbReference type="InterPro" id="IPR019956">
    <property type="entry name" value="Ubiquitin_dom"/>
</dbReference>
<dbReference type="Pfam" id="PF00240">
    <property type="entry name" value="ubiquitin"/>
    <property type="match status" value="2"/>
</dbReference>
<keyword evidence="4" id="KW-1185">Reference proteome</keyword>
<dbReference type="SMART" id="SM00213">
    <property type="entry name" value="UBQ"/>
    <property type="match status" value="2"/>
</dbReference>
<dbReference type="SUPFAM" id="SSF54236">
    <property type="entry name" value="Ubiquitin-like"/>
    <property type="match status" value="2"/>
</dbReference>
<dbReference type="Proteomes" id="UP000233837">
    <property type="component" value="Unassembled WGS sequence"/>
</dbReference>
<reference evidence="3 4" key="1">
    <citation type="journal article" date="2016" name="Sci. Rep.">
        <title>The Dendrobium catenatum Lindl. genome sequence provides insights into polysaccharide synthase, floral development and adaptive evolution.</title>
        <authorList>
            <person name="Zhang G.Q."/>
            <person name="Xu Q."/>
            <person name="Bian C."/>
            <person name="Tsai W.C."/>
            <person name="Yeh C.M."/>
            <person name="Liu K.W."/>
            <person name="Yoshida K."/>
            <person name="Zhang L.S."/>
            <person name="Chang S.B."/>
            <person name="Chen F."/>
            <person name="Shi Y."/>
            <person name="Su Y.Y."/>
            <person name="Zhang Y.Q."/>
            <person name="Chen L.J."/>
            <person name="Yin Y."/>
            <person name="Lin M."/>
            <person name="Huang H."/>
            <person name="Deng H."/>
            <person name="Wang Z.W."/>
            <person name="Zhu S.L."/>
            <person name="Zhao X."/>
            <person name="Deng C."/>
            <person name="Niu S.C."/>
            <person name="Huang J."/>
            <person name="Wang M."/>
            <person name="Liu G.H."/>
            <person name="Yang H.J."/>
            <person name="Xiao X.J."/>
            <person name="Hsiao Y.Y."/>
            <person name="Wu W.L."/>
            <person name="Chen Y.Y."/>
            <person name="Mitsuda N."/>
            <person name="Ohme-Takagi M."/>
            <person name="Luo Y.B."/>
            <person name="Van de Peer Y."/>
            <person name="Liu Z.J."/>
        </authorList>
    </citation>
    <scope>NUCLEOTIDE SEQUENCE [LARGE SCALE GENOMIC DNA]</scope>
    <source>
        <tissue evidence="3">The whole plant</tissue>
    </source>
</reference>
<dbReference type="PANTHER" id="PTHR10666">
    <property type="entry name" value="UBIQUITIN"/>
    <property type="match status" value="1"/>
</dbReference>
<dbReference type="STRING" id="906689.A0A2I0V914"/>
<dbReference type="InterPro" id="IPR029071">
    <property type="entry name" value="Ubiquitin-like_domsf"/>
</dbReference>
<dbReference type="PRINTS" id="PR00348">
    <property type="entry name" value="UBIQUITIN"/>
</dbReference>
<evidence type="ECO:0000256" key="1">
    <source>
        <dbReference type="ARBA" id="ARBA00022499"/>
    </source>
</evidence>
<dbReference type="GO" id="GO:0003729">
    <property type="term" value="F:mRNA binding"/>
    <property type="evidence" value="ECO:0007669"/>
    <property type="project" value="UniProtKB-ARBA"/>
</dbReference>
<name>A0A2I0V914_9ASPA</name>
<dbReference type="EMBL" id="KZ505300">
    <property type="protein sequence ID" value="PKU59905.1"/>
    <property type="molecule type" value="Genomic_DNA"/>
</dbReference>
<evidence type="ECO:0000259" key="2">
    <source>
        <dbReference type="PROSITE" id="PS50053"/>
    </source>
</evidence>
<organism evidence="3 4">
    <name type="scientific">Dendrobium catenatum</name>
    <dbReference type="NCBI Taxonomy" id="906689"/>
    <lineage>
        <taxon>Eukaryota</taxon>
        <taxon>Viridiplantae</taxon>
        <taxon>Streptophyta</taxon>
        <taxon>Embryophyta</taxon>
        <taxon>Tracheophyta</taxon>
        <taxon>Spermatophyta</taxon>
        <taxon>Magnoliopsida</taxon>
        <taxon>Liliopsida</taxon>
        <taxon>Asparagales</taxon>
        <taxon>Orchidaceae</taxon>
        <taxon>Epidendroideae</taxon>
        <taxon>Malaxideae</taxon>
        <taxon>Dendrobiinae</taxon>
        <taxon>Dendrobium</taxon>
    </lineage>
</organism>
<gene>
    <name evidence="3" type="ORF">MA16_Dca028784</name>
</gene>
<dbReference type="InterPro" id="IPR000626">
    <property type="entry name" value="Ubiquitin-like_dom"/>
</dbReference>
<dbReference type="Gene3D" id="3.10.20.90">
    <property type="entry name" value="Phosphatidylinositol 3-kinase Catalytic Subunit, Chain A, domain 1"/>
    <property type="match status" value="2"/>
</dbReference>
<reference evidence="3 4" key="2">
    <citation type="journal article" date="2017" name="Nature">
        <title>The Apostasia genome and the evolution of orchids.</title>
        <authorList>
            <person name="Zhang G.Q."/>
            <person name="Liu K.W."/>
            <person name="Li Z."/>
            <person name="Lohaus R."/>
            <person name="Hsiao Y.Y."/>
            <person name="Niu S.C."/>
            <person name="Wang J.Y."/>
            <person name="Lin Y.C."/>
            <person name="Xu Q."/>
            <person name="Chen L.J."/>
            <person name="Yoshida K."/>
            <person name="Fujiwara S."/>
            <person name="Wang Z.W."/>
            <person name="Zhang Y.Q."/>
            <person name="Mitsuda N."/>
            <person name="Wang M."/>
            <person name="Liu G.H."/>
            <person name="Pecoraro L."/>
            <person name="Huang H.X."/>
            <person name="Xiao X.J."/>
            <person name="Lin M."/>
            <person name="Wu X.Y."/>
            <person name="Wu W.L."/>
            <person name="Chen Y.Y."/>
            <person name="Chang S.B."/>
            <person name="Sakamoto S."/>
            <person name="Ohme-Takagi M."/>
            <person name="Yagi M."/>
            <person name="Zeng S.J."/>
            <person name="Shen C.Y."/>
            <person name="Yeh C.M."/>
            <person name="Luo Y.B."/>
            <person name="Tsai W.C."/>
            <person name="Van de Peer Y."/>
            <person name="Liu Z.J."/>
        </authorList>
    </citation>
    <scope>NUCLEOTIDE SEQUENCE [LARGE SCALE GENOMIC DNA]</scope>
    <source>
        <tissue evidence="3">The whole plant</tissue>
    </source>
</reference>
<dbReference type="CDD" id="cd17039">
    <property type="entry name" value="Ubl_ubiquitin_like"/>
    <property type="match status" value="1"/>
</dbReference>
<accession>A0A2I0V914</accession>
<proteinExistence type="predicted"/>
<keyword evidence="1" id="KW-1017">Isopeptide bond</keyword>
<feature type="domain" description="Ubiquitin-like" evidence="2">
    <location>
        <begin position="8"/>
        <end position="76"/>
    </location>
</feature>
<dbReference type="PROSITE" id="PS50053">
    <property type="entry name" value="UBIQUITIN_2"/>
    <property type="match status" value="2"/>
</dbReference>